<evidence type="ECO:0000256" key="2">
    <source>
        <dbReference type="ARBA" id="ARBA00022670"/>
    </source>
</evidence>
<dbReference type="PANTHER" id="PTHR43399:SF4">
    <property type="entry name" value="CELL WALL-ASSOCIATED PROTEASE"/>
    <property type="match status" value="1"/>
</dbReference>
<dbReference type="InterPro" id="IPR036439">
    <property type="entry name" value="Dockerin_dom_sf"/>
</dbReference>
<feature type="domain" description="Dockerin" evidence="6">
    <location>
        <begin position="543"/>
        <end position="604"/>
    </location>
</feature>
<dbReference type="SUPFAM" id="SSF49265">
    <property type="entry name" value="Fibronectin type III"/>
    <property type="match status" value="1"/>
</dbReference>
<dbReference type="CDD" id="cd14256">
    <property type="entry name" value="Dockerin_I"/>
    <property type="match status" value="1"/>
</dbReference>
<dbReference type="GO" id="GO:0004252">
    <property type="term" value="F:serine-type endopeptidase activity"/>
    <property type="evidence" value="ECO:0007669"/>
    <property type="project" value="InterPro"/>
</dbReference>
<dbReference type="AlphaFoldDB" id="A0A382AQ91"/>
<evidence type="ECO:0000256" key="3">
    <source>
        <dbReference type="ARBA" id="ARBA00022801"/>
    </source>
</evidence>
<reference evidence="7" key="1">
    <citation type="submission" date="2018-05" db="EMBL/GenBank/DDBJ databases">
        <authorList>
            <person name="Lanie J.A."/>
            <person name="Ng W.-L."/>
            <person name="Kazmierczak K.M."/>
            <person name="Andrzejewski T.M."/>
            <person name="Davidsen T.M."/>
            <person name="Wayne K.J."/>
            <person name="Tettelin H."/>
            <person name="Glass J.I."/>
            <person name="Rusch D."/>
            <person name="Podicherti R."/>
            <person name="Tsui H.-C.T."/>
            <person name="Winkler M.E."/>
        </authorList>
    </citation>
    <scope>NUCLEOTIDE SEQUENCE</scope>
</reference>
<dbReference type="Gene3D" id="3.40.50.200">
    <property type="entry name" value="Peptidase S8/S53 domain"/>
    <property type="match status" value="1"/>
</dbReference>
<dbReference type="Pfam" id="PF00082">
    <property type="entry name" value="Peptidase_S8"/>
    <property type="match status" value="1"/>
</dbReference>
<comment type="similarity">
    <text evidence="1">Belongs to the peptidase S8 family.</text>
</comment>
<dbReference type="InterPro" id="IPR051048">
    <property type="entry name" value="Peptidase_S8/S53_subtilisin"/>
</dbReference>
<dbReference type="SUPFAM" id="SSF63446">
    <property type="entry name" value="Type I dockerin domain"/>
    <property type="match status" value="1"/>
</dbReference>
<evidence type="ECO:0008006" key="8">
    <source>
        <dbReference type="Google" id="ProtNLM"/>
    </source>
</evidence>
<dbReference type="PROSITE" id="PS51766">
    <property type="entry name" value="DOCKERIN"/>
    <property type="match status" value="1"/>
</dbReference>
<sequence>MSGLFAQDHDPDHVLVKLGHDVKKDEFRTFLDPSKYAIEQTVVKRLNIYKIQILNDHLTAQRAVEELRNNPWVEKVQLDHKVTPRQTFPDDNQFSVQWDKHNTGQSGGTPDADIDAPEAWDITTGGVNALGDTIVIAVIDGGMMLNHTDLALNLWINHNEIPGNNIDDDNNGYVDDINGWDAYSSDGSVPSDGHGTHVAGIIGADGNNGSMVAGVNWEVKLMAIAGSSGNTSTVLEAYGYALDQRAIYDSTNGALGAFVVATNSSFGIDNADCSSGSYALWNDMYDAMGEYGILSAAATMNSNSNVDNTGDVPTGCASDHMIAVTNTTRNDTKNSGAAYGATTIDLGAPGTSVLSTYSSGGTQTLTGTSMAAPQVAGAVGLMHAAMSAGFANYFKNNGAEGGVLIKQMILDGTDPLTSLAGITVSGGRLNIYNTAMLVQEYLASDSLDPNPVTNLQADTSEWYQSTLTWNDPTTLFGGDPITDFIIEIDRDGLYHTSIPSGLESFTDYGLLSGVPYHYSFVTRLTDNDSTSAPANITVFPIGGDCIPGDVTGDQTINLVDVINILMFVLGYDTPGIEDFCAADVDYDGMITITDVLRLVDIVLG</sequence>
<keyword evidence="3" id="KW-0378">Hydrolase</keyword>
<dbReference type="Gene3D" id="1.10.1330.10">
    <property type="entry name" value="Dockerin domain"/>
    <property type="match status" value="1"/>
</dbReference>
<evidence type="ECO:0000256" key="4">
    <source>
        <dbReference type="ARBA" id="ARBA00022825"/>
    </source>
</evidence>
<protein>
    <recommendedName>
        <fullName evidence="8">Dockerin domain-containing protein</fullName>
    </recommendedName>
</protein>
<feature type="domain" description="Fibronectin type-III" evidence="5">
    <location>
        <begin position="451"/>
        <end position="544"/>
    </location>
</feature>
<dbReference type="GO" id="GO:0006508">
    <property type="term" value="P:proteolysis"/>
    <property type="evidence" value="ECO:0007669"/>
    <property type="project" value="UniProtKB-KW"/>
</dbReference>
<keyword evidence="2" id="KW-0645">Protease</keyword>
<dbReference type="SUPFAM" id="SSF52743">
    <property type="entry name" value="Subtilisin-like"/>
    <property type="match status" value="1"/>
</dbReference>
<dbReference type="InterPro" id="IPR036852">
    <property type="entry name" value="Peptidase_S8/S53_dom_sf"/>
</dbReference>
<dbReference type="InterPro" id="IPR003961">
    <property type="entry name" value="FN3_dom"/>
</dbReference>
<evidence type="ECO:0000259" key="5">
    <source>
        <dbReference type="PROSITE" id="PS50853"/>
    </source>
</evidence>
<dbReference type="PROSITE" id="PS51892">
    <property type="entry name" value="SUBTILASE"/>
    <property type="match status" value="1"/>
</dbReference>
<gene>
    <name evidence="7" type="ORF">METZ01_LOCUS156047</name>
</gene>
<dbReference type="InterPro" id="IPR036116">
    <property type="entry name" value="FN3_sf"/>
</dbReference>
<dbReference type="InterPro" id="IPR000209">
    <property type="entry name" value="Peptidase_S8/S53_dom"/>
</dbReference>
<dbReference type="PROSITE" id="PS00138">
    <property type="entry name" value="SUBTILASE_SER"/>
    <property type="match status" value="1"/>
</dbReference>
<dbReference type="InterPro" id="IPR023828">
    <property type="entry name" value="Peptidase_S8_Ser-AS"/>
</dbReference>
<name>A0A382AQ91_9ZZZZ</name>
<dbReference type="PROSITE" id="PS00137">
    <property type="entry name" value="SUBTILASE_HIS"/>
    <property type="match status" value="1"/>
</dbReference>
<evidence type="ECO:0000256" key="1">
    <source>
        <dbReference type="ARBA" id="ARBA00011073"/>
    </source>
</evidence>
<organism evidence="7">
    <name type="scientific">marine metagenome</name>
    <dbReference type="NCBI Taxonomy" id="408172"/>
    <lineage>
        <taxon>unclassified sequences</taxon>
        <taxon>metagenomes</taxon>
        <taxon>ecological metagenomes</taxon>
    </lineage>
</organism>
<dbReference type="PANTHER" id="PTHR43399">
    <property type="entry name" value="SUBTILISIN-RELATED"/>
    <property type="match status" value="1"/>
</dbReference>
<dbReference type="EMBL" id="UINC01026191">
    <property type="protein sequence ID" value="SVB03193.1"/>
    <property type="molecule type" value="Genomic_DNA"/>
</dbReference>
<proteinExistence type="inferred from homology"/>
<dbReference type="InterPro" id="IPR015500">
    <property type="entry name" value="Peptidase_S8_subtilisin-rel"/>
</dbReference>
<dbReference type="InterPro" id="IPR016134">
    <property type="entry name" value="Dockerin_dom"/>
</dbReference>
<dbReference type="InterPro" id="IPR022398">
    <property type="entry name" value="Peptidase_S8_His-AS"/>
</dbReference>
<evidence type="ECO:0000313" key="7">
    <source>
        <dbReference type="EMBL" id="SVB03193.1"/>
    </source>
</evidence>
<dbReference type="PROSITE" id="PS50853">
    <property type="entry name" value="FN3"/>
    <property type="match status" value="1"/>
</dbReference>
<dbReference type="PRINTS" id="PR00723">
    <property type="entry name" value="SUBTILISIN"/>
</dbReference>
<evidence type="ECO:0000259" key="6">
    <source>
        <dbReference type="PROSITE" id="PS51766"/>
    </source>
</evidence>
<dbReference type="GO" id="GO:0000272">
    <property type="term" value="P:polysaccharide catabolic process"/>
    <property type="evidence" value="ECO:0007669"/>
    <property type="project" value="InterPro"/>
</dbReference>
<keyword evidence="4" id="KW-0720">Serine protease</keyword>
<accession>A0A382AQ91</accession>